<feature type="region of interest" description="Disordered" evidence="1">
    <location>
        <begin position="157"/>
        <end position="192"/>
    </location>
</feature>
<reference evidence="2 3" key="1">
    <citation type="submission" date="2019-06" db="EMBL/GenBank/DDBJ databases">
        <title>Genome Sequence of the Brown Rot Fungal Pathogen Monilinia laxa.</title>
        <authorList>
            <person name="De Miccolis Angelini R.M."/>
            <person name="Landi L."/>
            <person name="Abate D."/>
            <person name="Pollastro S."/>
            <person name="Romanazzi G."/>
            <person name="Faretra F."/>
        </authorList>
    </citation>
    <scope>NUCLEOTIDE SEQUENCE [LARGE SCALE GENOMIC DNA]</scope>
    <source>
        <strain evidence="2 3">Mlax316</strain>
    </source>
</reference>
<evidence type="ECO:0000313" key="3">
    <source>
        <dbReference type="Proteomes" id="UP000326757"/>
    </source>
</evidence>
<evidence type="ECO:0000313" key="2">
    <source>
        <dbReference type="EMBL" id="KAB8290362.1"/>
    </source>
</evidence>
<organism evidence="2 3">
    <name type="scientific">Monilinia laxa</name>
    <name type="common">Brown rot fungus</name>
    <name type="synonym">Sclerotinia laxa</name>
    <dbReference type="NCBI Taxonomy" id="61186"/>
    <lineage>
        <taxon>Eukaryota</taxon>
        <taxon>Fungi</taxon>
        <taxon>Dikarya</taxon>
        <taxon>Ascomycota</taxon>
        <taxon>Pezizomycotina</taxon>
        <taxon>Leotiomycetes</taxon>
        <taxon>Helotiales</taxon>
        <taxon>Sclerotiniaceae</taxon>
        <taxon>Monilinia</taxon>
    </lineage>
</organism>
<protein>
    <submittedName>
        <fullName evidence="2">Uncharacterized protein</fullName>
    </submittedName>
</protein>
<evidence type="ECO:0000256" key="1">
    <source>
        <dbReference type="SAM" id="MobiDB-lite"/>
    </source>
</evidence>
<dbReference type="Proteomes" id="UP000326757">
    <property type="component" value="Unassembled WGS sequence"/>
</dbReference>
<dbReference type="EMBL" id="VIGI01000017">
    <property type="protein sequence ID" value="KAB8290362.1"/>
    <property type="molecule type" value="Genomic_DNA"/>
</dbReference>
<sequence length="268" mass="28863">MYSPYLLIFLSLANNYSKVLANNFQKGCSLATEIVDNSSYSRWDSAATESQPLLTANGQQASTTITASSTSETTIKTILIPRSQDAAAQIPKITPSPGVAQNSIQRHSIKDFFSCTTFRNDKTAQCFYSFSTTFSTILKKPIKQKTVTTITTATTGKTTQKLSTSGPPKKRRNFINLGPLSPSPLSTTSETPPSLPTLTTTLIFLAPTPSSGVAAKSITFAVTENTMKSFYVTSCDESAPSAILTPPIKIEQRRTQILSVNQPASLLA</sequence>
<proteinExistence type="predicted"/>
<comment type="caution">
    <text evidence="2">The sequence shown here is derived from an EMBL/GenBank/DDBJ whole genome shotgun (WGS) entry which is preliminary data.</text>
</comment>
<dbReference type="AlphaFoldDB" id="A0A5N6JP68"/>
<gene>
    <name evidence="2" type="ORF">EYC80_010795</name>
</gene>
<name>A0A5N6JP68_MONLA</name>
<feature type="compositionally biased region" description="Low complexity" evidence="1">
    <location>
        <begin position="177"/>
        <end position="192"/>
    </location>
</feature>
<accession>A0A5N6JP68</accession>
<keyword evidence="3" id="KW-1185">Reference proteome</keyword>